<evidence type="ECO:0000256" key="1">
    <source>
        <dbReference type="SAM" id="MobiDB-lite"/>
    </source>
</evidence>
<dbReference type="InterPro" id="IPR007110">
    <property type="entry name" value="Ig-like_dom"/>
</dbReference>
<evidence type="ECO:0000313" key="3">
    <source>
        <dbReference type="Proteomes" id="UP000095280"/>
    </source>
</evidence>
<organism evidence="3 4">
    <name type="scientific">Macrostomum lignano</name>
    <dbReference type="NCBI Taxonomy" id="282301"/>
    <lineage>
        <taxon>Eukaryota</taxon>
        <taxon>Metazoa</taxon>
        <taxon>Spiralia</taxon>
        <taxon>Lophotrochozoa</taxon>
        <taxon>Platyhelminthes</taxon>
        <taxon>Rhabditophora</taxon>
        <taxon>Macrostomorpha</taxon>
        <taxon>Macrostomida</taxon>
        <taxon>Macrostomidae</taxon>
        <taxon>Macrostomum</taxon>
    </lineage>
</organism>
<protein>
    <submittedName>
        <fullName evidence="4">Ig-like domain-containing protein</fullName>
    </submittedName>
</protein>
<dbReference type="InterPro" id="IPR036179">
    <property type="entry name" value="Ig-like_dom_sf"/>
</dbReference>
<feature type="domain" description="Ig-like" evidence="2">
    <location>
        <begin position="354"/>
        <end position="458"/>
    </location>
</feature>
<name>A0A1I8GQH7_9PLAT</name>
<evidence type="ECO:0000259" key="2">
    <source>
        <dbReference type="PROSITE" id="PS50835"/>
    </source>
</evidence>
<reference evidence="4" key="1">
    <citation type="submission" date="2016-11" db="UniProtKB">
        <authorList>
            <consortium name="WormBaseParasite"/>
        </authorList>
    </citation>
    <scope>IDENTIFICATION</scope>
</reference>
<dbReference type="WBParaSite" id="maker-uti_cns_0002779-snap-gene-0.2-mRNA-1">
    <property type="protein sequence ID" value="maker-uti_cns_0002779-snap-gene-0.2-mRNA-1"/>
    <property type="gene ID" value="maker-uti_cns_0002779-snap-gene-0.2"/>
</dbReference>
<feature type="compositionally biased region" description="Acidic residues" evidence="1">
    <location>
        <begin position="761"/>
        <end position="797"/>
    </location>
</feature>
<evidence type="ECO:0000313" key="4">
    <source>
        <dbReference type="WBParaSite" id="maker-uti_cns_0002779-snap-gene-0.2-mRNA-1"/>
    </source>
</evidence>
<dbReference type="PROSITE" id="PS50835">
    <property type="entry name" value="IG_LIKE"/>
    <property type="match status" value="1"/>
</dbReference>
<dbReference type="SUPFAM" id="SSF48726">
    <property type="entry name" value="Immunoglobulin"/>
    <property type="match status" value="1"/>
</dbReference>
<feature type="region of interest" description="Disordered" evidence="1">
    <location>
        <begin position="702"/>
        <end position="797"/>
    </location>
</feature>
<dbReference type="Gene3D" id="2.60.40.10">
    <property type="entry name" value="Immunoglobulins"/>
    <property type="match status" value="1"/>
</dbReference>
<sequence length="862" mass="99415">KPPNPKYEVAERTFVNGKRQWFYCYDVDAIPTARVWWEVWDKNATTIPGITLVDEGVIGNRSYSNITFVMDKHEHQLPFTCNAKNDVGHKTKIINMRYESTDYDPLRLKIIVQNTYNMMYKVQNDSHDVTDIVYSPMGQFGMADDGYKDPGVYIFCHMTGNPYGTELELVHNNPMSSSDVPDLIKQCNKMQVMANIVFCPLGKYEQYADFKWQCRAKQANPNTGKITTYTKKLDFVKVPSKIKIRLQYYNKWYGYDERDLRGGRLSEIPYPHRYEFYILGQDGLPHYASPAGNTLTLTDIPETLDNKEIICFVRPQNDSDIATKGIGQRYFKVTVFTMPEKPSILVTMKDSMDPSLIIRNPDTIELRRNGPAVELTCTLQNYDTGVDRTFGEDRYLDWVKCKNYKCLYAERIAGTTTEVSSMQKSLEGNKATLMVQTSSVMNSGIFMCVAVRPFTNVTGDQDYQMQSVPVKALVLTKPGEGDGSRKYGVMKITKTASGDIEFDCFFVGYPYPDLEIIRYDMDNRNVRLENPKWIRQIEEAYYDDANSHRYGSQLVYKLPTENIGPDKAKGTYVCTAENSLGKDEAERTWDVKRSWKSAEIKNSKFTRTDFDWAWRFCLPFDSPPPRFRFLPEFTQSLLTARLSQPRSSHLYVNFRCLGWSLQAELLRNRAPEISFDAWVEELQEDPDLEELQEDPDLEELEELQEPRFGGARKQKTQIGDPELQEDPDAGRPRELQEDPDGGAAGRPRFGGAAGRPRFEELQEDPDLEELQEDPDLEELQEDPDLEELQEDPDLEELQEDPDLEELQEDALAALAHSDSREHVKFCLEQMKTIRDERLVAMESQDEEKIRCVTEKLERLLRS</sequence>
<dbReference type="Proteomes" id="UP000095280">
    <property type="component" value="Unplaced"/>
</dbReference>
<dbReference type="AlphaFoldDB" id="A0A1I8GQH7"/>
<accession>A0A1I8GQH7</accession>
<keyword evidence="3" id="KW-1185">Reference proteome</keyword>
<dbReference type="InterPro" id="IPR013783">
    <property type="entry name" value="Ig-like_fold"/>
</dbReference>
<proteinExistence type="predicted"/>